<feature type="compositionally biased region" description="Basic and acidic residues" evidence="1">
    <location>
        <begin position="12"/>
        <end position="21"/>
    </location>
</feature>
<keyword evidence="3" id="KW-1185">Reference proteome</keyword>
<name>A0A9N7U6I9_PLEPL</name>
<reference evidence="2" key="1">
    <citation type="submission" date="2020-03" db="EMBL/GenBank/DDBJ databases">
        <authorList>
            <person name="Weist P."/>
        </authorList>
    </citation>
    <scope>NUCLEOTIDE SEQUENCE</scope>
</reference>
<evidence type="ECO:0000313" key="2">
    <source>
        <dbReference type="EMBL" id="CAB1425496.1"/>
    </source>
</evidence>
<protein>
    <submittedName>
        <fullName evidence="2">Uncharacterized protein</fullName>
    </submittedName>
</protein>
<proteinExistence type="predicted"/>
<organism evidence="2 3">
    <name type="scientific">Pleuronectes platessa</name>
    <name type="common">European plaice</name>
    <dbReference type="NCBI Taxonomy" id="8262"/>
    <lineage>
        <taxon>Eukaryota</taxon>
        <taxon>Metazoa</taxon>
        <taxon>Chordata</taxon>
        <taxon>Craniata</taxon>
        <taxon>Vertebrata</taxon>
        <taxon>Euteleostomi</taxon>
        <taxon>Actinopterygii</taxon>
        <taxon>Neopterygii</taxon>
        <taxon>Teleostei</taxon>
        <taxon>Neoteleostei</taxon>
        <taxon>Acanthomorphata</taxon>
        <taxon>Carangaria</taxon>
        <taxon>Pleuronectiformes</taxon>
        <taxon>Pleuronectoidei</taxon>
        <taxon>Pleuronectidae</taxon>
        <taxon>Pleuronectes</taxon>
    </lineage>
</organism>
<comment type="caution">
    <text evidence="2">The sequence shown here is derived from an EMBL/GenBank/DDBJ whole genome shotgun (WGS) entry which is preliminary data.</text>
</comment>
<evidence type="ECO:0000256" key="1">
    <source>
        <dbReference type="SAM" id="MobiDB-lite"/>
    </source>
</evidence>
<dbReference type="Proteomes" id="UP001153269">
    <property type="component" value="Unassembled WGS sequence"/>
</dbReference>
<feature type="region of interest" description="Disordered" evidence="1">
    <location>
        <begin position="108"/>
        <end position="136"/>
    </location>
</feature>
<evidence type="ECO:0000313" key="3">
    <source>
        <dbReference type="Proteomes" id="UP001153269"/>
    </source>
</evidence>
<dbReference type="AlphaFoldDB" id="A0A9N7U6I9"/>
<gene>
    <name evidence="2" type="ORF">PLEPLA_LOCUS13426</name>
</gene>
<sequence length="142" mass="15925">MSVIVGADAAEEERRGRSEREMELDEVMLPNSEPAAPHESQFPTTEMSSVHIQEAGVRTESVELRPVSASLLLQTSDATATGLRWVRDQKCTESTCTTETVSCYKYSEEPEERGLRFNSQSASVQRRRGQVDQRPMGELVYL</sequence>
<dbReference type="EMBL" id="CADEAL010000809">
    <property type="protein sequence ID" value="CAB1425496.1"/>
    <property type="molecule type" value="Genomic_DNA"/>
</dbReference>
<feature type="region of interest" description="Disordered" evidence="1">
    <location>
        <begin position="1"/>
        <end position="50"/>
    </location>
</feature>
<feature type="compositionally biased region" description="Polar residues" evidence="1">
    <location>
        <begin position="41"/>
        <end position="50"/>
    </location>
</feature>
<accession>A0A9N7U6I9</accession>